<accession>A0A0D2N9B2</accession>
<proteinExistence type="predicted"/>
<evidence type="ECO:0000256" key="1">
    <source>
        <dbReference type="SAM" id="MobiDB-lite"/>
    </source>
</evidence>
<feature type="compositionally biased region" description="Pro residues" evidence="1">
    <location>
        <begin position="1"/>
        <end position="15"/>
    </location>
</feature>
<feature type="region of interest" description="Disordered" evidence="1">
    <location>
        <begin position="1"/>
        <end position="209"/>
    </location>
</feature>
<name>A0A0D2N9B2_HYPSF</name>
<dbReference type="EMBL" id="KN817762">
    <property type="protein sequence ID" value="KJA13261.1"/>
    <property type="molecule type" value="Genomic_DNA"/>
</dbReference>
<gene>
    <name evidence="2" type="ORF">HYPSUDRAFT_209693</name>
</gene>
<evidence type="ECO:0000313" key="2">
    <source>
        <dbReference type="EMBL" id="KJA13261.1"/>
    </source>
</evidence>
<dbReference type="Proteomes" id="UP000054270">
    <property type="component" value="Unassembled WGS sequence"/>
</dbReference>
<dbReference type="AlphaFoldDB" id="A0A0D2N9B2"/>
<feature type="compositionally biased region" description="Low complexity" evidence="1">
    <location>
        <begin position="163"/>
        <end position="178"/>
    </location>
</feature>
<organism evidence="2 3">
    <name type="scientific">Hypholoma sublateritium (strain FD-334 SS-4)</name>
    <dbReference type="NCBI Taxonomy" id="945553"/>
    <lineage>
        <taxon>Eukaryota</taxon>
        <taxon>Fungi</taxon>
        <taxon>Dikarya</taxon>
        <taxon>Basidiomycota</taxon>
        <taxon>Agaricomycotina</taxon>
        <taxon>Agaricomycetes</taxon>
        <taxon>Agaricomycetidae</taxon>
        <taxon>Agaricales</taxon>
        <taxon>Agaricineae</taxon>
        <taxon>Strophariaceae</taxon>
        <taxon>Hypholoma</taxon>
    </lineage>
</organism>
<keyword evidence="3" id="KW-1185">Reference proteome</keyword>
<feature type="compositionally biased region" description="Low complexity" evidence="1">
    <location>
        <begin position="39"/>
        <end position="52"/>
    </location>
</feature>
<evidence type="ECO:0000313" key="3">
    <source>
        <dbReference type="Proteomes" id="UP000054270"/>
    </source>
</evidence>
<feature type="compositionally biased region" description="Low complexity" evidence="1">
    <location>
        <begin position="94"/>
        <end position="105"/>
    </location>
</feature>
<sequence length="230" mass="24968">MKRPAVSPPGSPSPVPSKTKGNDRVTSPIPIPSRAPITRPAAQIRPARMAPARPTPTPRPRRNPPRISHQETSSRASKKHAVKISVSDTDAPLADKAASDVASESEASDEDPSPQNTDDCDYVEPVDSSLRDAPANKTSIDSDIEMKPNRASTTSTKGKKKAATAPTSTSAPTTTDPPVLLTEKQSNHQATMKEDQLRRSRHREPRGPWSMLQLHPYFSEAPLWSVPLRI</sequence>
<feature type="compositionally biased region" description="Acidic residues" evidence="1">
    <location>
        <begin position="106"/>
        <end position="124"/>
    </location>
</feature>
<protein>
    <submittedName>
        <fullName evidence="2">Uncharacterized protein</fullName>
    </submittedName>
</protein>
<reference evidence="3" key="1">
    <citation type="submission" date="2014-04" db="EMBL/GenBank/DDBJ databases">
        <title>Evolutionary Origins and Diversification of the Mycorrhizal Mutualists.</title>
        <authorList>
            <consortium name="DOE Joint Genome Institute"/>
            <consortium name="Mycorrhizal Genomics Consortium"/>
            <person name="Kohler A."/>
            <person name="Kuo A."/>
            <person name="Nagy L.G."/>
            <person name="Floudas D."/>
            <person name="Copeland A."/>
            <person name="Barry K.W."/>
            <person name="Cichocki N."/>
            <person name="Veneault-Fourrey C."/>
            <person name="LaButti K."/>
            <person name="Lindquist E.A."/>
            <person name="Lipzen A."/>
            <person name="Lundell T."/>
            <person name="Morin E."/>
            <person name="Murat C."/>
            <person name="Riley R."/>
            <person name="Ohm R."/>
            <person name="Sun H."/>
            <person name="Tunlid A."/>
            <person name="Henrissat B."/>
            <person name="Grigoriev I.V."/>
            <person name="Hibbett D.S."/>
            <person name="Martin F."/>
        </authorList>
    </citation>
    <scope>NUCLEOTIDE SEQUENCE [LARGE SCALE GENOMIC DNA]</scope>
    <source>
        <strain evidence="3">FD-334 SS-4</strain>
    </source>
</reference>